<protein>
    <submittedName>
        <fullName evidence="1">Uncharacterized protein</fullName>
    </submittedName>
</protein>
<reference evidence="1 2" key="1">
    <citation type="submission" date="2024-09" db="EMBL/GenBank/DDBJ databases">
        <title>Floridaenema gen nov. (Aerosakkonemataceae, Aerosakkonematales ord. nov., Cyanobacteria) from benthic tropical and subtropical fresh waters, with the description of four new species.</title>
        <authorList>
            <person name="Moretto J.A."/>
            <person name="Berthold D.E."/>
            <person name="Lefler F.W."/>
            <person name="Huang I.-S."/>
            <person name="Laughinghouse H. IV."/>
        </authorList>
    </citation>
    <scope>NUCLEOTIDE SEQUENCE [LARGE SCALE GENOMIC DNA]</scope>
    <source>
        <strain evidence="1 2">BLCC-F167</strain>
    </source>
</reference>
<gene>
    <name evidence="1" type="ORF">ACE1CA_31765</name>
</gene>
<evidence type="ECO:0000313" key="1">
    <source>
        <dbReference type="EMBL" id="MFB2839093.1"/>
    </source>
</evidence>
<organism evidence="1 2">
    <name type="scientific">Floridaenema evergladense BLCC-F167</name>
    <dbReference type="NCBI Taxonomy" id="3153639"/>
    <lineage>
        <taxon>Bacteria</taxon>
        <taxon>Bacillati</taxon>
        <taxon>Cyanobacteriota</taxon>
        <taxon>Cyanophyceae</taxon>
        <taxon>Oscillatoriophycideae</taxon>
        <taxon>Aerosakkonematales</taxon>
        <taxon>Aerosakkonemataceae</taxon>
        <taxon>Floridanema</taxon>
        <taxon>Floridanema evergladense</taxon>
    </lineage>
</organism>
<dbReference type="Proteomes" id="UP001576780">
    <property type="component" value="Unassembled WGS sequence"/>
</dbReference>
<proteinExistence type="predicted"/>
<sequence length="155" mass="17828">MSEISNIRKLLSDPNLGLFPQIDKTIKDIQTNFSEYKETFHFEHYDLELGTCHSQVTPNDARPIIAQSLVMKFPIIGLTKDKFELLMLAAEIQNNLDATIMDWSTRERSQYDNKPLRRPITAVSGKIDFQTVDKPSNSCCVTIYREFELTYAASF</sequence>
<keyword evidence="2" id="KW-1185">Reference proteome</keyword>
<accession>A0ABV4WVF4</accession>
<dbReference type="EMBL" id="JBHFNT010000292">
    <property type="protein sequence ID" value="MFB2839093.1"/>
    <property type="molecule type" value="Genomic_DNA"/>
</dbReference>
<name>A0ABV4WVF4_9CYAN</name>
<dbReference type="RefSeq" id="WP_413281380.1">
    <property type="nucleotide sequence ID" value="NZ_JBHFNT010000292.1"/>
</dbReference>
<evidence type="ECO:0000313" key="2">
    <source>
        <dbReference type="Proteomes" id="UP001576780"/>
    </source>
</evidence>
<comment type="caution">
    <text evidence="1">The sequence shown here is derived from an EMBL/GenBank/DDBJ whole genome shotgun (WGS) entry which is preliminary data.</text>
</comment>